<evidence type="ECO:0000313" key="3">
    <source>
        <dbReference type="Proteomes" id="UP000002640"/>
    </source>
</evidence>
<protein>
    <recommendedName>
        <fullName evidence="1">MULE transposase domain-containing protein</fullName>
    </recommendedName>
</protein>
<dbReference type="InParanoid" id="G4YW90"/>
<dbReference type="InterPro" id="IPR018289">
    <property type="entry name" value="MULE_transposase_dom"/>
</dbReference>
<dbReference type="PANTHER" id="PTHR33977">
    <property type="entry name" value="ZINC ION BINDING PROTEIN"/>
    <property type="match status" value="1"/>
</dbReference>
<dbReference type="PANTHER" id="PTHR33977:SF1">
    <property type="entry name" value="ZINC ION BINDING PROTEIN"/>
    <property type="match status" value="1"/>
</dbReference>
<evidence type="ECO:0000259" key="1">
    <source>
        <dbReference type="Pfam" id="PF10551"/>
    </source>
</evidence>
<dbReference type="RefSeq" id="XP_009520268.1">
    <property type="nucleotide sequence ID" value="XM_009521973.1"/>
</dbReference>
<dbReference type="EMBL" id="JH159152">
    <property type="protein sequence ID" value="EGZ24980.1"/>
    <property type="molecule type" value="Genomic_DNA"/>
</dbReference>
<feature type="domain" description="MULE transposase" evidence="1">
    <location>
        <begin position="208"/>
        <end position="307"/>
    </location>
</feature>
<accession>G4YW90</accession>
<keyword evidence="3" id="KW-1185">Reference proteome</keyword>
<dbReference type="AlphaFoldDB" id="G4YW90"/>
<proteinExistence type="predicted"/>
<dbReference type="Proteomes" id="UP000002640">
    <property type="component" value="Unassembled WGS sequence"/>
</dbReference>
<evidence type="ECO:0000313" key="2">
    <source>
        <dbReference type="EMBL" id="EGZ24980.1"/>
    </source>
</evidence>
<organism evidence="2 3">
    <name type="scientific">Phytophthora sojae (strain P6497)</name>
    <name type="common">Soybean stem and root rot agent</name>
    <name type="synonym">Phytophthora megasperma f. sp. glycines</name>
    <dbReference type="NCBI Taxonomy" id="1094619"/>
    <lineage>
        <taxon>Eukaryota</taxon>
        <taxon>Sar</taxon>
        <taxon>Stramenopiles</taxon>
        <taxon>Oomycota</taxon>
        <taxon>Peronosporomycetes</taxon>
        <taxon>Peronosporales</taxon>
        <taxon>Peronosporaceae</taxon>
        <taxon>Phytophthora</taxon>
    </lineage>
</organism>
<feature type="non-terminal residue" evidence="2">
    <location>
        <position position="341"/>
    </location>
</feature>
<sequence>MPRPYAWNLLCSGVSAEDAALLLQGMKTWKTVKSQLMSCAACSSGTPHSMRYKALRCACKHCTDAVPYLVCPWRLKLHVCQETDAVDMHELGEHHSRARTPSKSCITPQQRDFIKEMARENLMPLRIRHALGRKFGLRPAALPSLRSVQNIVHHFRGADHDAFTFTNAYDTSGLPEIGNGSDARPFLVGMTTKALLRNAARDASTFMLNLDATFKLNSVGYPVLVCGITDATRAFHLVALFITSQLQYEHFEAALVALRRVYARVNGAEWQVKFVLGDADKAQHTAFRSVFADCPLTYLMCFYHVVAKLRERTRGLSSELSTLVYKGVYDLHFAQSKSEYV</sequence>
<name>G4YW90_PHYSP</name>
<dbReference type="OMA" id="QHTAFRS"/>
<gene>
    <name evidence="2" type="ORF">PHYSODRAFT_398409</name>
</gene>
<reference evidence="2 3" key="1">
    <citation type="journal article" date="2006" name="Science">
        <title>Phytophthora genome sequences uncover evolutionary origins and mechanisms of pathogenesis.</title>
        <authorList>
            <person name="Tyler B.M."/>
            <person name="Tripathy S."/>
            <person name="Zhang X."/>
            <person name="Dehal P."/>
            <person name="Jiang R.H."/>
            <person name="Aerts A."/>
            <person name="Arredondo F.D."/>
            <person name="Baxter L."/>
            <person name="Bensasson D."/>
            <person name="Beynon J.L."/>
            <person name="Chapman J."/>
            <person name="Damasceno C.M."/>
            <person name="Dorrance A.E."/>
            <person name="Dou D."/>
            <person name="Dickerman A.W."/>
            <person name="Dubchak I.L."/>
            <person name="Garbelotto M."/>
            <person name="Gijzen M."/>
            <person name="Gordon S.G."/>
            <person name="Govers F."/>
            <person name="Grunwald N.J."/>
            <person name="Huang W."/>
            <person name="Ivors K.L."/>
            <person name="Jones R.W."/>
            <person name="Kamoun S."/>
            <person name="Krampis K."/>
            <person name="Lamour K.H."/>
            <person name="Lee M.K."/>
            <person name="McDonald W.H."/>
            <person name="Medina M."/>
            <person name="Meijer H.J."/>
            <person name="Nordberg E.K."/>
            <person name="Maclean D.J."/>
            <person name="Ospina-Giraldo M.D."/>
            <person name="Morris P.F."/>
            <person name="Phuntumart V."/>
            <person name="Putnam N.H."/>
            <person name="Rash S."/>
            <person name="Rose J.K."/>
            <person name="Sakihama Y."/>
            <person name="Salamov A.A."/>
            <person name="Savidor A."/>
            <person name="Scheuring C.F."/>
            <person name="Smith B.M."/>
            <person name="Sobral B.W."/>
            <person name="Terry A."/>
            <person name="Torto-Alalibo T.A."/>
            <person name="Win J."/>
            <person name="Xu Z."/>
            <person name="Zhang H."/>
            <person name="Grigoriev I.V."/>
            <person name="Rokhsar D.S."/>
            <person name="Boore J.L."/>
        </authorList>
    </citation>
    <scope>NUCLEOTIDE SEQUENCE [LARGE SCALE GENOMIC DNA]</scope>
    <source>
        <strain evidence="2 3">P6497</strain>
    </source>
</reference>
<dbReference type="GeneID" id="20651243"/>
<dbReference type="KEGG" id="psoj:PHYSODRAFT_398409"/>
<dbReference type="Pfam" id="PF10551">
    <property type="entry name" value="MULE"/>
    <property type="match status" value="1"/>
</dbReference>